<gene>
    <name evidence="3" type="ORF">CKO42_09275</name>
</gene>
<proteinExistence type="predicted"/>
<dbReference type="PANTHER" id="PTHR34107:SF4">
    <property type="entry name" value="SLL1222 PROTEIN"/>
    <property type="match status" value="1"/>
</dbReference>
<evidence type="ECO:0000313" key="4">
    <source>
        <dbReference type="Proteomes" id="UP001138768"/>
    </source>
</evidence>
<dbReference type="RefSeq" id="WP_200242564.1">
    <property type="nucleotide sequence ID" value="NZ_NRRY01000012.1"/>
</dbReference>
<dbReference type="InterPro" id="IPR012296">
    <property type="entry name" value="Nuclease_put_TT1808"/>
</dbReference>
<evidence type="ECO:0000259" key="2">
    <source>
        <dbReference type="Pfam" id="PF05685"/>
    </source>
</evidence>
<dbReference type="PANTHER" id="PTHR34107">
    <property type="entry name" value="SLL0198 PROTEIN-RELATED"/>
    <property type="match status" value="1"/>
</dbReference>
<dbReference type="CDD" id="cd06260">
    <property type="entry name" value="DUF820-like"/>
    <property type="match status" value="1"/>
</dbReference>
<feature type="compositionally biased region" description="Basic and acidic residues" evidence="1">
    <location>
        <begin position="277"/>
        <end position="305"/>
    </location>
</feature>
<dbReference type="AlphaFoldDB" id="A0A9X0W839"/>
<keyword evidence="4" id="KW-1185">Reference proteome</keyword>
<dbReference type="Proteomes" id="UP001138768">
    <property type="component" value="Unassembled WGS sequence"/>
</dbReference>
<feature type="region of interest" description="Disordered" evidence="1">
    <location>
        <begin position="263"/>
        <end position="305"/>
    </location>
</feature>
<dbReference type="EMBL" id="NRRY01000012">
    <property type="protein sequence ID" value="MBK1618621.1"/>
    <property type="molecule type" value="Genomic_DNA"/>
</dbReference>
<sequence length="325" mass="37112">MSQWPIPDEQTASVEPVSADGQLVSEAEYWQDWYNTGDLSYEWNNGRLEEKPVSDFETFQVYLWFLELLRHYLRLQPIGKLVALEMGFRLALRSGTVIRKPDLAVVLDTNPVALDLTHSSYHGVFDLCVEALSTEKPAYVHRDLVVKKAEYAAGGVPEYYVLHREHGNLAFYGRTRGSSVYSPLPTEGSGDDRLVRSRILPGFQFRVSDLIRRPDLDAIRRDPVYSSFVLPEWTRAEQEQVQAEQARLQAEQAQAQAEQARLRAERTQAQAEQARLQAEHDRDKASRERDKLSRERDEALAEARREVAARAALEAELASLRNRSS</sequence>
<dbReference type="Gene3D" id="3.90.1570.10">
    <property type="entry name" value="tt1808, chain A"/>
    <property type="match status" value="1"/>
</dbReference>
<evidence type="ECO:0000313" key="3">
    <source>
        <dbReference type="EMBL" id="MBK1618621.1"/>
    </source>
</evidence>
<dbReference type="SUPFAM" id="SSF52980">
    <property type="entry name" value="Restriction endonuclease-like"/>
    <property type="match status" value="1"/>
</dbReference>
<name>A0A9X0W839_9GAMM</name>
<comment type="caution">
    <text evidence="3">The sequence shown here is derived from an EMBL/GenBank/DDBJ whole genome shotgun (WGS) entry which is preliminary data.</text>
</comment>
<feature type="domain" description="Putative restriction endonuclease" evidence="2">
    <location>
        <begin position="28"/>
        <end position="207"/>
    </location>
</feature>
<feature type="compositionally biased region" description="Low complexity" evidence="1">
    <location>
        <begin position="267"/>
        <end position="276"/>
    </location>
</feature>
<organism evidence="3 4">
    <name type="scientific">Lamprobacter modestohalophilus</name>
    <dbReference type="NCBI Taxonomy" id="1064514"/>
    <lineage>
        <taxon>Bacteria</taxon>
        <taxon>Pseudomonadati</taxon>
        <taxon>Pseudomonadota</taxon>
        <taxon>Gammaproteobacteria</taxon>
        <taxon>Chromatiales</taxon>
        <taxon>Chromatiaceae</taxon>
        <taxon>Lamprobacter</taxon>
    </lineage>
</organism>
<dbReference type="Pfam" id="PF05685">
    <property type="entry name" value="Uma2"/>
    <property type="match status" value="1"/>
</dbReference>
<protein>
    <recommendedName>
        <fullName evidence="2">Putative restriction endonuclease domain-containing protein</fullName>
    </recommendedName>
</protein>
<reference evidence="3 4" key="1">
    <citation type="journal article" date="2020" name="Microorganisms">
        <title>Osmotic Adaptation and Compatible Solute Biosynthesis of Phototrophic Bacteria as Revealed from Genome Analyses.</title>
        <authorList>
            <person name="Imhoff J.F."/>
            <person name="Rahn T."/>
            <person name="Kunzel S."/>
            <person name="Keller A."/>
            <person name="Neulinger S.C."/>
        </authorList>
    </citation>
    <scope>NUCLEOTIDE SEQUENCE [LARGE SCALE GENOMIC DNA]</scope>
    <source>
        <strain evidence="3 4">DSM 25653</strain>
    </source>
</reference>
<dbReference type="InterPro" id="IPR008538">
    <property type="entry name" value="Uma2"/>
</dbReference>
<accession>A0A9X0W839</accession>
<dbReference type="InterPro" id="IPR011335">
    <property type="entry name" value="Restrct_endonuc-II-like"/>
</dbReference>
<evidence type="ECO:0000256" key="1">
    <source>
        <dbReference type="SAM" id="MobiDB-lite"/>
    </source>
</evidence>